<sequence>MTIPVVFLTAVLKKSAVRYHYAGGEAAFRVRYPYAAEDRYLFGLASMSGQEMDELLTELAVANIELTRDGALADRTGGVLLSHPDIVFSFCDSAKFAGLEARLVRDDPIEMAREGEGIVRFLMARGFSFEVPTASLADTEDGR</sequence>
<dbReference type="AlphaFoldDB" id="A0A5C7S5X1"/>
<comment type="caution">
    <text evidence="1">The sequence shown here is derived from an EMBL/GenBank/DDBJ whole genome shotgun (WGS) entry which is preliminary data.</text>
</comment>
<reference evidence="1 2" key="1">
    <citation type="submission" date="2018-09" db="EMBL/GenBank/DDBJ databases">
        <title>Metagenome Assembled Genomes from an Advanced Water Purification Facility.</title>
        <authorList>
            <person name="Stamps B.W."/>
            <person name="Spear J.R."/>
        </authorList>
    </citation>
    <scope>NUCLEOTIDE SEQUENCE [LARGE SCALE GENOMIC DNA]</scope>
    <source>
        <strain evidence="1">Bin_27_1</strain>
    </source>
</reference>
<proteinExistence type="predicted"/>
<dbReference type="RefSeq" id="WP_276662424.1">
    <property type="nucleotide sequence ID" value="NZ_SSFD01000379.1"/>
</dbReference>
<gene>
    <name evidence="1" type="ORF">E6Q80_22105</name>
</gene>
<dbReference type="EMBL" id="SSFD01000379">
    <property type="protein sequence ID" value="TXH78702.1"/>
    <property type="molecule type" value="Genomic_DNA"/>
</dbReference>
<dbReference type="Proteomes" id="UP000321192">
    <property type="component" value="Unassembled WGS sequence"/>
</dbReference>
<accession>A0A5C7S5X1</accession>
<evidence type="ECO:0000313" key="2">
    <source>
        <dbReference type="Proteomes" id="UP000321192"/>
    </source>
</evidence>
<protein>
    <submittedName>
        <fullName evidence="1">Uncharacterized protein</fullName>
    </submittedName>
</protein>
<name>A0A5C7S5X1_THASP</name>
<evidence type="ECO:0000313" key="1">
    <source>
        <dbReference type="EMBL" id="TXH78702.1"/>
    </source>
</evidence>
<organism evidence="1 2">
    <name type="scientific">Thauera aminoaromatica</name>
    <dbReference type="NCBI Taxonomy" id="164330"/>
    <lineage>
        <taxon>Bacteria</taxon>
        <taxon>Pseudomonadati</taxon>
        <taxon>Pseudomonadota</taxon>
        <taxon>Betaproteobacteria</taxon>
        <taxon>Rhodocyclales</taxon>
        <taxon>Zoogloeaceae</taxon>
        <taxon>Thauera</taxon>
    </lineage>
</organism>